<evidence type="ECO:0000256" key="1">
    <source>
        <dbReference type="ARBA" id="ARBA00004202"/>
    </source>
</evidence>
<dbReference type="Ensembl" id="ENSMAMT00000034916.2">
    <property type="protein sequence ID" value="ENSMAMP00000034049.2"/>
    <property type="gene ID" value="ENSMAMG00000022891.2"/>
</dbReference>
<dbReference type="AlphaFoldDB" id="A0A3Q3NKX1"/>
<comment type="similarity">
    <text evidence="4">Belongs to the caveolin family.</text>
</comment>
<evidence type="ECO:0000256" key="3">
    <source>
        <dbReference type="ARBA" id="ARBA00004543"/>
    </source>
</evidence>
<dbReference type="GO" id="GO:0005901">
    <property type="term" value="C:caveola"/>
    <property type="evidence" value="ECO:0007669"/>
    <property type="project" value="UniProtKB-SubCell"/>
</dbReference>
<dbReference type="GeneTree" id="ENSGT00950000183006"/>
<dbReference type="InParanoid" id="A0A3Q3NKX1"/>
<dbReference type="GO" id="GO:0005925">
    <property type="term" value="C:focal adhesion"/>
    <property type="evidence" value="ECO:0007669"/>
    <property type="project" value="TreeGrafter"/>
</dbReference>
<accession>A0A3Q3NKX1</accession>
<dbReference type="RefSeq" id="XP_026168116.1">
    <property type="nucleotide sequence ID" value="XM_026312331.2"/>
</dbReference>
<dbReference type="GO" id="GO:0000139">
    <property type="term" value="C:Golgi membrane"/>
    <property type="evidence" value="ECO:0007669"/>
    <property type="project" value="UniProtKB-SubCell"/>
</dbReference>
<dbReference type="GO" id="GO:0051480">
    <property type="term" value="P:regulation of cytosolic calcium ion concentration"/>
    <property type="evidence" value="ECO:0007669"/>
    <property type="project" value="TreeGrafter"/>
</dbReference>
<dbReference type="GO" id="GO:0048471">
    <property type="term" value="C:perinuclear region of cytoplasm"/>
    <property type="evidence" value="ECO:0007669"/>
    <property type="project" value="TreeGrafter"/>
</dbReference>
<dbReference type="GO" id="GO:0001937">
    <property type="term" value="P:negative regulation of endothelial cell proliferation"/>
    <property type="evidence" value="ECO:0007669"/>
    <property type="project" value="TreeGrafter"/>
</dbReference>
<dbReference type="InterPro" id="IPR018361">
    <property type="entry name" value="Caveolin_CS"/>
</dbReference>
<dbReference type="Proteomes" id="UP000261640">
    <property type="component" value="Unplaced"/>
</dbReference>
<dbReference type="PANTHER" id="PTHR10844">
    <property type="entry name" value="CAVEOLIN"/>
    <property type="match status" value="1"/>
</dbReference>
<sequence>MPCRFSCSNQTYHKAVEGWCIQLTPLGSPWLMDGDQCSIQCCQSALATILGSNFELVVSPRRHAAFHTGRGAAPSGAQRVAHRQQRLSLRRLPVCLDNMGLEKEKSDTSIIMCEDEFNRSIEPILSKKGKLYTAAPDRDRNDTNAHLKVGFEDVIAEPVSTHSFDRVWIGSHAVFELVKFIFYRLLTTLLAVPMAFILGLVFGVLSCIHIWLVMPAIQSFMMLIPSAQVVWRSVTDMFITPLVHSTGKCLSSIRVETTGN</sequence>
<keyword evidence="9" id="KW-1133">Transmembrane helix</keyword>
<reference evidence="10" key="1">
    <citation type="submission" date="2025-08" db="UniProtKB">
        <authorList>
            <consortium name="Ensembl"/>
        </authorList>
    </citation>
    <scope>IDENTIFICATION</scope>
</reference>
<protein>
    <recommendedName>
        <fullName evidence="5">Caveolin-2</fullName>
    </recommendedName>
</protein>
<evidence type="ECO:0000256" key="9">
    <source>
        <dbReference type="SAM" id="Phobius"/>
    </source>
</evidence>
<dbReference type="CTD" id="858"/>
<reference evidence="10" key="2">
    <citation type="submission" date="2025-09" db="UniProtKB">
        <authorList>
            <consortium name="Ensembl"/>
        </authorList>
    </citation>
    <scope>IDENTIFICATION</scope>
</reference>
<dbReference type="OrthoDB" id="5917823at2759"/>
<dbReference type="GO" id="GO:0030154">
    <property type="term" value="P:cell differentiation"/>
    <property type="evidence" value="ECO:0007669"/>
    <property type="project" value="TreeGrafter"/>
</dbReference>
<comment type="subcellular location">
    <subcellularLocation>
        <location evidence="1">Cell membrane</location>
        <topology evidence="1">Peripheral membrane protein</topology>
    </subcellularLocation>
    <subcellularLocation>
        <location evidence="2">Golgi apparatus membrane</location>
        <topology evidence="2">Peripheral membrane protein</topology>
    </subcellularLocation>
    <subcellularLocation>
        <location evidence="3">Membrane</location>
        <location evidence="3">Caveola</location>
        <topology evidence="3">Peripheral membrane protein</topology>
    </subcellularLocation>
</comment>
<dbReference type="GO" id="GO:0042383">
    <property type="term" value="C:sarcolemma"/>
    <property type="evidence" value="ECO:0007669"/>
    <property type="project" value="TreeGrafter"/>
</dbReference>
<evidence type="ECO:0000256" key="4">
    <source>
        <dbReference type="ARBA" id="ARBA00010988"/>
    </source>
</evidence>
<keyword evidence="7" id="KW-0333">Golgi apparatus</keyword>
<dbReference type="GO" id="GO:0070836">
    <property type="term" value="P:caveola assembly"/>
    <property type="evidence" value="ECO:0007669"/>
    <property type="project" value="InterPro"/>
</dbReference>
<dbReference type="GO" id="GO:0031410">
    <property type="term" value="C:cytoplasmic vesicle"/>
    <property type="evidence" value="ECO:0007669"/>
    <property type="project" value="TreeGrafter"/>
</dbReference>
<dbReference type="GO" id="GO:0008286">
    <property type="term" value="P:insulin receptor signaling pathway"/>
    <property type="evidence" value="ECO:0007669"/>
    <property type="project" value="TreeGrafter"/>
</dbReference>
<dbReference type="GeneID" id="113133489"/>
<evidence type="ECO:0000313" key="11">
    <source>
        <dbReference type="Proteomes" id="UP000261640"/>
    </source>
</evidence>
<dbReference type="GO" id="GO:0060090">
    <property type="term" value="F:molecular adaptor activity"/>
    <property type="evidence" value="ECO:0007669"/>
    <property type="project" value="TreeGrafter"/>
</dbReference>
<keyword evidence="6" id="KW-1003">Cell membrane</keyword>
<dbReference type="PANTHER" id="PTHR10844:SF3">
    <property type="entry name" value="CAVEOLIN-2"/>
    <property type="match status" value="1"/>
</dbReference>
<keyword evidence="8 9" id="KW-0472">Membrane</keyword>
<dbReference type="GO" id="GO:0019901">
    <property type="term" value="F:protein kinase binding"/>
    <property type="evidence" value="ECO:0007669"/>
    <property type="project" value="TreeGrafter"/>
</dbReference>
<dbReference type="STRING" id="205130.ENSMAMP00000034049"/>
<organism evidence="10 11">
    <name type="scientific">Mastacembelus armatus</name>
    <name type="common">zig-zag eel</name>
    <dbReference type="NCBI Taxonomy" id="205130"/>
    <lineage>
        <taxon>Eukaryota</taxon>
        <taxon>Metazoa</taxon>
        <taxon>Chordata</taxon>
        <taxon>Craniata</taxon>
        <taxon>Vertebrata</taxon>
        <taxon>Euteleostomi</taxon>
        <taxon>Actinopterygii</taxon>
        <taxon>Neopterygii</taxon>
        <taxon>Teleostei</taxon>
        <taxon>Neoteleostei</taxon>
        <taxon>Acanthomorphata</taxon>
        <taxon>Anabantaria</taxon>
        <taxon>Synbranchiformes</taxon>
        <taxon>Mastacembelidae</taxon>
        <taxon>Mastacembelus</taxon>
    </lineage>
</organism>
<keyword evidence="11" id="KW-1185">Reference proteome</keyword>
<evidence type="ECO:0000256" key="6">
    <source>
        <dbReference type="ARBA" id="ARBA00022475"/>
    </source>
</evidence>
<feature type="transmembrane region" description="Helical" evidence="9">
    <location>
        <begin position="181"/>
        <end position="202"/>
    </location>
</feature>
<name>A0A3Q3NKX1_9TELE</name>
<keyword evidence="9" id="KW-0812">Transmembrane</keyword>
<evidence type="ECO:0000256" key="2">
    <source>
        <dbReference type="ARBA" id="ARBA00004395"/>
    </source>
</evidence>
<evidence type="ECO:0000313" key="10">
    <source>
        <dbReference type="Ensembl" id="ENSMAMP00000034049.2"/>
    </source>
</evidence>
<dbReference type="PROSITE" id="PS01210">
    <property type="entry name" value="CAVEOLIN"/>
    <property type="match status" value="1"/>
</dbReference>
<dbReference type="InterPro" id="IPR001612">
    <property type="entry name" value="Caveolin"/>
</dbReference>
<evidence type="ECO:0000256" key="8">
    <source>
        <dbReference type="ARBA" id="ARBA00023136"/>
    </source>
</evidence>
<evidence type="ECO:0000256" key="7">
    <source>
        <dbReference type="ARBA" id="ARBA00023034"/>
    </source>
</evidence>
<proteinExistence type="inferred from homology"/>
<dbReference type="Pfam" id="PF01146">
    <property type="entry name" value="Caveolin"/>
    <property type="match status" value="1"/>
</dbReference>
<evidence type="ECO:0000256" key="5">
    <source>
        <dbReference type="ARBA" id="ARBA00017671"/>
    </source>
</evidence>